<dbReference type="Pfam" id="PF13855">
    <property type="entry name" value="LRR_8"/>
    <property type="match status" value="1"/>
</dbReference>
<name>A0A6A1WDB3_9ROSI</name>
<evidence type="ECO:0000256" key="4">
    <source>
        <dbReference type="ARBA" id="ARBA00022737"/>
    </source>
</evidence>
<evidence type="ECO:0000313" key="9">
    <source>
        <dbReference type="Proteomes" id="UP000516437"/>
    </source>
</evidence>
<comment type="caution">
    <text evidence="8">The sequence shown here is derived from an EMBL/GenBank/DDBJ whole genome shotgun (WGS) entry which is preliminary data.</text>
</comment>
<dbReference type="GO" id="GO:0016020">
    <property type="term" value="C:membrane"/>
    <property type="evidence" value="ECO:0007669"/>
    <property type="project" value="UniProtKB-SubCell"/>
</dbReference>
<protein>
    <recommendedName>
        <fullName evidence="7">Protein kinase domain-containing protein</fullName>
    </recommendedName>
</protein>
<dbReference type="InterPro" id="IPR003591">
    <property type="entry name" value="Leu-rich_rpt_typical-subtyp"/>
</dbReference>
<keyword evidence="3" id="KW-0812">Transmembrane</keyword>
<feature type="domain" description="Protein kinase" evidence="7">
    <location>
        <begin position="240"/>
        <end position="485"/>
    </location>
</feature>
<dbReference type="SMART" id="SM00369">
    <property type="entry name" value="LRR_TYP"/>
    <property type="match status" value="7"/>
</dbReference>
<dbReference type="OrthoDB" id="1710049at2759"/>
<dbReference type="PANTHER" id="PTHR27008:SF585">
    <property type="entry name" value="PROTEIN KINASE DOMAIN-CONTAINING PROTEIN"/>
    <property type="match status" value="1"/>
</dbReference>
<dbReference type="EMBL" id="RXIC02000020">
    <property type="protein sequence ID" value="KAB1222853.1"/>
    <property type="molecule type" value="Genomic_DNA"/>
</dbReference>
<evidence type="ECO:0000256" key="5">
    <source>
        <dbReference type="ARBA" id="ARBA00022989"/>
    </source>
</evidence>
<gene>
    <name evidence="8" type="ORF">CJ030_MR2G018641</name>
</gene>
<evidence type="ECO:0000313" key="8">
    <source>
        <dbReference type="EMBL" id="KAB1222853.1"/>
    </source>
</evidence>
<dbReference type="InterPro" id="IPR001611">
    <property type="entry name" value="Leu-rich_rpt"/>
</dbReference>
<dbReference type="InterPro" id="IPR011009">
    <property type="entry name" value="Kinase-like_dom_sf"/>
</dbReference>
<keyword evidence="2" id="KW-0433">Leucine-rich repeat</keyword>
<dbReference type="AlphaFoldDB" id="A0A6A1WDB3"/>
<dbReference type="Pfam" id="PF00560">
    <property type="entry name" value="LRR_1"/>
    <property type="match status" value="6"/>
</dbReference>
<evidence type="ECO:0000256" key="1">
    <source>
        <dbReference type="ARBA" id="ARBA00004167"/>
    </source>
</evidence>
<dbReference type="InterPro" id="IPR051809">
    <property type="entry name" value="Plant_receptor-like_S/T_kinase"/>
</dbReference>
<dbReference type="SUPFAM" id="SSF56112">
    <property type="entry name" value="Protein kinase-like (PK-like)"/>
    <property type="match status" value="1"/>
</dbReference>
<dbReference type="GO" id="GO:0004672">
    <property type="term" value="F:protein kinase activity"/>
    <property type="evidence" value="ECO:0007669"/>
    <property type="project" value="InterPro"/>
</dbReference>
<dbReference type="Gene3D" id="3.80.10.10">
    <property type="entry name" value="Ribonuclease Inhibitor"/>
    <property type="match status" value="3"/>
</dbReference>
<evidence type="ECO:0000259" key="7">
    <source>
        <dbReference type="PROSITE" id="PS50011"/>
    </source>
</evidence>
<dbReference type="GO" id="GO:0005524">
    <property type="term" value="F:ATP binding"/>
    <property type="evidence" value="ECO:0007669"/>
    <property type="project" value="InterPro"/>
</dbReference>
<organism evidence="8 9">
    <name type="scientific">Morella rubra</name>
    <name type="common">Chinese bayberry</name>
    <dbReference type="NCBI Taxonomy" id="262757"/>
    <lineage>
        <taxon>Eukaryota</taxon>
        <taxon>Viridiplantae</taxon>
        <taxon>Streptophyta</taxon>
        <taxon>Embryophyta</taxon>
        <taxon>Tracheophyta</taxon>
        <taxon>Spermatophyta</taxon>
        <taxon>Magnoliopsida</taxon>
        <taxon>eudicotyledons</taxon>
        <taxon>Gunneridae</taxon>
        <taxon>Pentapetalae</taxon>
        <taxon>rosids</taxon>
        <taxon>fabids</taxon>
        <taxon>Fagales</taxon>
        <taxon>Myricaceae</taxon>
        <taxon>Morella</taxon>
    </lineage>
</organism>
<comment type="subcellular location">
    <subcellularLocation>
        <location evidence="1">Membrane</location>
        <topology evidence="1">Single-pass membrane protein</topology>
    </subcellularLocation>
</comment>
<keyword evidence="6" id="KW-0472">Membrane</keyword>
<dbReference type="InterPro" id="IPR001245">
    <property type="entry name" value="Ser-Thr/Tyr_kinase_cat_dom"/>
</dbReference>
<dbReference type="InterPro" id="IPR008271">
    <property type="entry name" value="Ser/Thr_kinase_AS"/>
</dbReference>
<dbReference type="FunFam" id="3.80.10.10:FF:000095">
    <property type="entry name" value="LRR receptor-like serine/threonine-protein kinase GSO1"/>
    <property type="match status" value="1"/>
</dbReference>
<dbReference type="Gene3D" id="1.10.510.10">
    <property type="entry name" value="Transferase(Phosphotransferase) domain 1"/>
    <property type="match status" value="1"/>
</dbReference>
<dbReference type="Proteomes" id="UP000516437">
    <property type="component" value="Chromosome 2"/>
</dbReference>
<dbReference type="InterPro" id="IPR032675">
    <property type="entry name" value="LRR_dom_sf"/>
</dbReference>
<dbReference type="FunFam" id="3.80.10.10:FF:000383">
    <property type="entry name" value="Leucine-rich repeat receptor protein kinase EMS1"/>
    <property type="match status" value="1"/>
</dbReference>
<accession>A0A6A1WDB3</accession>
<keyword evidence="5" id="KW-1133">Transmembrane helix</keyword>
<dbReference type="PROSITE" id="PS00108">
    <property type="entry name" value="PROTEIN_KINASE_ST"/>
    <property type="match status" value="1"/>
</dbReference>
<evidence type="ECO:0000256" key="3">
    <source>
        <dbReference type="ARBA" id="ARBA00022692"/>
    </source>
</evidence>
<evidence type="ECO:0000256" key="2">
    <source>
        <dbReference type="ARBA" id="ARBA00022614"/>
    </source>
</evidence>
<keyword evidence="4" id="KW-0677">Repeat</keyword>
<evidence type="ECO:0000256" key="6">
    <source>
        <dbReference type="ARBA" id="ARBA00023136"/>
    </source>
</evidence>
<proteinExistence type="predicted"/>
<reference evidence="8 9" key="1">
    <citation type="journal article" date="2019" name="Plant Biotechnol. J.">
        <title>The red bayberry genome and genetic basis of sex determination.</title>
        <authorList>
            <person name="Jia H.M."/>
            <person name="Jia H.J."/>
            <person name="Cai Q.L."/>
            <person name="Wang Y."/>
            <person name="Zhao H.B."/>
            <person name="Yang W.F."/>
            <person name="Wang G.Y."/>
            <person name="Li Y.H."/>
            <person name="Zhan D.L."/>
            <person name="Shen Y.T."/>
            <person name="Niu Q.F."/>
            <person name="Chang L."/>
            <person name="Qiu J."/>
            <person name="Zhao L."/>
            <person name="Xie H.B."/>
            <person name="Fu W.Y."/>
            <person name="Jin J."/>
            <person name="Li X.W."/>
            <person name="Jiao Y."/>
            <person name="Zhou C.C."/>
            <person name="Tu T."/>
            <person name="Chai C.Y."/>
            <person name="Gao J.L."/>
            <person name="Fan L.J."/>
            <person name="van de Weg E."/>
            <person name="Wang J.Y."/>
            <person name="Gao Z.S."/>
        </authorList>
    </citation>
    <scope>NUCLEOTIDE SEQUENCE [LARGE SCALE GENOMIC DNA]</scope>
    <source>
        <tissue evidence="8">Leaves</tissue>
    </source>
</reference>
<sequence length="485" mass="54304">MDFDFNSFNGEISSSLGLLPRLQILSLRGNSFTGTIPTSLCNISSLRQIYLGFNSLTGFIPASIFNLSSLQIISLRDNKLSGPMPHVFFDMPSLQIFGLHMNKLSGGLPVDMFRHLPNLQKFDVSSNQFYGKLPSTLFKCKQLNYLRLSRNNFEGTLPPEIGNLTMLRNLSLQYNNFEGVIPNQIGNLRNLEEFAIDNNNFISSIPYEIFKISSLQVISMPMNNLSGQLPSNVGLFLPNLQILYLAMNELRGTIPNSISNASQLTGLDLAFNSFSGFIPKTIEGAFRSFDAECEVFRNIRHRNVVKFISACSNMDFKAFVLEYMPNGNLEMWLYSDSRFLNLLQRLNIMIDVAAALEYLHFGNATPIVHCDLKPSNVLLDEDMVAHVADFGIAKLLGDGDSMTQTMTLATIGYMAPEYGLEGIVSTRGDVYSYGILLMETFTRKRPTDNLPEKRINMANVLVGLHKVKLKFLRDIEGGNVRVSTN</sequence>
<dbReference type="PANTHER" id="PTHR27008">
    <property type="entry name" value="OS04G0122200 PROTEIN"/>
    <property type="match status" value="1"/>
</dbReference>
<dbReference type="Pfam" id="PF07714">
    <property type="entry name" value="PK_Tyr_Ser-Thr"/>
    <property type="match status" value="1"/>
</dbReference>
<keyword evidence="9" id="KW-1185">Reference proteome</keyword>
<dbReference type="PROSITE" id="PS50011">
    <property type="entry name" value="PROTEIN_KINASE_DOM"/>
    <property type="match status" value="1"/>
</dbReference>
<dbReference type="SUPFAM" id="SSF52047">
    <property type="entry name" value="RNI-like"/>
    <property type="match status" value="1"/>
</dbReference>
<dbReference type="SMART" id="SM00220">
    <property type="entry name" value="S_TKc"/>
    <property type="match status" value="1"/>
</dbReference>
<dbReference type="InterPro" id="IPR000719">
    <property type="entry name" value="Prot_kinase_dom"/>
</dbReference>